<reference evidence="4" key="1">
    <citation type="submission" date="2021-01" db="EMBL/GenBank/DDBJ databases">
        <authorList>
            <person name="Corre E."/>
            <person name="Pelletier E."/>
            <person name="Niang G."/>
            <person name="Scheremetjew M."/>
            <person name="Finn R."/>
            <person name="Kale V."/>
            <person name="Holt S."/>
            <person name="Cochrane G."/>
            <person name="Meng A."/>
            <person name="Brown T."/>
            <person name="Cohen L."/>
        </authorList>
    </citation>
    <scope>NUCLEOTIDE SEQUENCE</scope>
    <source>
        <strain evidence="4">SAG 36.94</strain>
    </source>
</reference>
<dbReference type="InterPro" id="IPR039905">
    <property type="entry name" value="CD2BP2/Lin1"/>
</dbReference>
<evidence type="ECO:0000313" key="4">
    <source>
        <dbReference type="EMBL" id="CAD9236140.1"/>
    </source>
</evidence>
<dbReference type="AlphaFoldDB" id="A0A6T6CNK6"/>
<feature type="compositionally biased region" description="Acidic residues" evidence="1">
    <location>
        <begin position="39"/>
        <end position="48"/>
    </location>
</feature>
<dbReference type="InterPro" id="IPR003169">
    <property type="entry name" value="GYF"/>
</dbReference>
<accession>A0A6T6CNK6</accession>
<dbReference type="Gene3D" id="3.30.1490.40">
    <property type="match status" value="1"/>
</dbReference>
<feature type="domain" description="GYF" evidence="2">
    <location>
        <begin position="291"/>
        <end position="349"/>
    </location>
</feature>
<feature type="compositionally biased region" description="Basic and acidic residues" evidence="1">
    <location>
        <begin position="7"/>
        <end position="18"/>
    </location>
</feature>
<dbReference type="PANTHER" id="PTHR13138">
    <property type="entry name" value="PROTEIN LIN1"/>
    <property type="match status" value="1"/>
</dbReference>
<evidence type="ECO:0000313" key="3">
    <source>
        <dbReference type="EMBL" id="CAD9236139.1"/>
    </source>
</evidence>
<dbReference type="SUPFAM" id="SSF55277">
    <property type="entry name" value="GYF domain"/>
    <property type="match status" value="1"/>
</dbReference>
<dbReference type="PANTHER" id="PTHR13138:SF3">
    <property type="entry name" value="CD2 ANTIGEN CYTOPLASMIC TAIL-BINDING PROTEIN 2"/>
    <property type="match status" value="1"/>
</dbReference>
<dbReference type="Pfam" id="PF02213">
    <property type="entry name" value="GYF"/>
    <property type="match status" value="1"/>
</dbReference>
<evidence type="ECO:0000259" key="2">
    <source>
        <dbReference type="PROSITE" id="PS50829"/>
    </source>
</evidence>
<organism evidence="4">
    <name type="scientific">Compsopogon caeruleus</name>
    <dbReference type="NCBI Taxonomy" id="31354"/>
    <lineage>
        <taxon>Eukaryota</taxon>
        <taxon>Rhodophyta</taxon>
        <taxon>Compsopogonophyceae</taxon>
        <taxon>Compsopogonales</taxon>
        <taxon>Compsopogonaceae</taxon>
        <taxon>Compsopogon</taxon>
    </lineage>
</organism>
<dbReference type="InterPro" id="IPR035445">
    <property type="entry name" value="GYF-like_dom_sf"/>
</dbReference>
<dbReference type="GO" id="GO:0005682">
    <property type="term" value="C:U5 snRNP"/>
    <property type="evidence" value="ECO:0007669"/>
    <property type="project" value="InterPro"/>
</dbReference>
<gene>
    <name evidence="3" type="ORF">CCAE0312_LOCUS8231</name>
    <name evidence="4" type="ORF">CCAE0312_LOCUS8232</name>
</gene>
<feature type="region of interest" description="Disordered" evidence="1">
    <location>
        <begin position="1"/>
        <end position="48"/>
    </location>
</feature>
<feature type="compositionally biased region" description="Basic residues" evidence="1">
    <location>
        <begin position="117"/>
        <end position="132"/>
    </location>
</feature>
<dbReference type="EMBL" id="HBGH01014807">
    <property type="protein sequence ID" value="CAD9236140.1"/>
    <property type="molecule type" value="Transcribed_RNA"/>
</dbReference>
<dbReference type="EMBL" id="HBGH01014806">
    <property type="protein sequence ID" value="CAD9236139.1"/>
    <property type="molecule type" value="Transcribed_RNA"/>
</dbReference>
<protein>
    <recommendedName>
        <fullName evidence="2">GYF domain-containing protein</fullName>
    </recommendedName>
</protein>
<proteinExistence type="predicted"/>
<evidence type="ECO:0000256" key="1">
    <source>
        <dbReference type="SAM" id="MobiDB-lite"/>
    </source>
</evidence>
<dbReference type="PROSITE" id="PS50829">
    <property type="entry name" value="GYF"/>
    <property type="match status" value="1"/>
</dbReference>
<name>A0A6T6CNK6_9RHOD</name>
<sequence>MQTDAHMSVDEVRATASDRKRKVRFDDTEDVIPPGPPVDPEESWADAGDDVLRAPRLRNEELELFENGRLRGEERMSNVSLLQETSAREVAAVVTGFNLDAELEDGYVDQFGAFVHKKHSGSSTSSRKRSKLKVGGEDGSSDEDDPWLMRRKQKNKEVVRAIERGDDDDETYDDGEPDAWADALPEGIGELHSLPGRVHLSTKRQKLDEPVDEDVDRSVEHWRRELAALLHPNETVPQALRRLGKLRKSDPSHSLSFDTVTELTQRLLDAGLYSIYQETRESLCPSLATNEGRWELRWGDEPAIYGPFKTSEMVAWKDAGYFAPSTERLAHLRRLGETVFRPASEFEPF</sequence>
<feature type="region of interest" description="Disordered" evidence="1">
    <location>
        <begin position="117"/>
        <end position="151"/>
    </location>
</feature>